<evidence type="ECO:0000313" key="1">
    <source>
        <dbReference type="EMBL" id="MQM03236.1"/>
    </source>
</evidence>
<keyword evidence="2" id="KW-1185">Reference proteome</keyword>
<dbReference type="AlphaFoldDB" id="A0A843W5I0"/>
<accession>A0A843W5I0</accession>
<protein>
    <submittedName>
        <fullName evidence="1">Uncharacterized protein</fullName>
    </submittedName>
</protein>
<gene>
    <name evidence="1" type="ORF">Taro_036018</name>
</gene>
<dbReference type="EMBL" id="NMUH01002998">
    <property type="protein sequence ID" value="MQM03236.1"/>
    <property type="molecule type" value="Genomic_DNA"/>
</dbReference>
<evidence type="ECO:0000313" key="2">
    <source>
        <dbReference type="Proteomes" id="UP000652761"/>
    </source>
</evidence>
<organism evidence="1 2">
    <name type="scientific">Colocasia esculenta</name>
    <name type="common">Wild taro</name>
    <name type="synonym">Arum esculentum</name>
    <dbReference type="NCBI Taxonomy" id="4460"/>
    <lineage>
        <taxon>Eukaryota</taxon>
        <taxon>Viridiplantae</taxon>
        <taxon>Streptophyta</taxon>
        <taxon>Embryophyta</taxon>
        <taxon>Tracheophyta</taxon>
        <taxon>Spermatophyta</taxon>
        <taxon>Magnoliopsida</taxon>
        <taxon>Liliopsida</taxon>
        <taxon>Araceae</taxon>
        <taxon>Aroideae</taxon>
        <taxon>Colocasieae</taxon>
        <taxon>Colocasia</taxon>
    </lineage>
</organism>
<feature type="non-terminal residue" evidence="1">
    <location>
        <position position="81"/>
    </location>
</feature>
<name>A0A843W5I0_COLES</name>
<reference evidence="1" key="1">
    <citation type="submission" date="2017-07" db="EMBL/GenBank/DDBJ databases">
        <title>Taro Niue Genome Assembly and Annotation.</title>
        <authorList>
            <person name="Atibalentja N."/>
            <person name="Keating K."/>
            <person name="Fields C.J."/>
        </authorList>
    </citation>
    <scope>NUCLEOTIDE SEQUENCE</scope>
    <source>
        <strain evidence="1">Niue_2</strain>
        <tissue evidence="1">Leaf</tissue>
    </source>
</reference>
<dbReference type="Proteomes" id="UP000652761">
    <property type="component" value="Unassembled WGS sequence"/>
</dbReference>
<sequence>IRKQFARMKLSLEVNWNTLEHEEQMCVPMDASSKAKWQRGSWLRNKLLGQCTSVDTQLDCVNTTGFLAEKQAPRTLVSTHS</sequence>
<proteinExistence type="predicted"/>
<comment type="caution">
    <text evidence="1">The sequence shown here is derived from an EMBL/GenBank/DDBJ whole genome shotgun (WGS) entry which is preliminary data.</text>
</comment>